<accession>A0A0E0L2E0</accession>
<dbReference type="Proteomes" id="UP000026962">
    <property type="component" value="Chromosome 5"/>
</dbReference>
<reference evidence="1" key="2">
    <citation type="submission" date="2018-05" db="EMBL/GenBank/DDBJ databases">
        <title>OpunRS2 (Oryza punctata Reference Sequence Version 2).</title>
        <authorList>
            <person name="Zhang J."/>
            <person name="Kudrna D."/>
            <person name="Lee S."/>
            <person name="Talag J."/>
            <person name="Welchert J."/>
            <person name="Wing R.A."/>
        </authorList>
    </citation>
    <scope>NUCLEOTIDE SEQUENCE [LARGE SCALE GENOMIC DNA]</scope>
</reference>
<dbReference type="EnsemblPlants" id="OPUNC05G14110.1">
    <property type="protein sequence ID" value="OPUNC05G14110.1"/>
    <property type="gene ID" value="OPUNC05G14110"/>
</dbReference>
<protein>
    <submittedName>
        <fullName evidence="1">Uncharacterized protein</fullName>
    </submittedName>
</protein>
<dbReference type="AlphaFoldDB" id="A0A0E0L2E0"/>
<evidence type="ECO:0000313" key="1">
    <source>
        <dbReference type="EnsemblPlants" id="OPUNC05G14110.1"/>
    </source>
</evidence>
<dbReference type="HOGENOM" id="CLU_2562343_0_0_1"/>
<dbReference type="eggNOG" id="KOG0531">
    <property type="taxonomic scope" value="Eukaryota"/>
</dbReference>
<sequence length="82" mass="9387">MEELEHFHALQILELGSNRLRKTLANLQELWLGRNRIKTINLCGKTVLSRFLLTPDPVMMSVPLDDHMVHRGHGVFDTSTPP</sequence>
<keyword evidence="2" id="KW-1185">Reference proteome</keyword>
<dbReference type="STRING" id="4537.A0A0E0L2E0"/>
<proteinExistence type="predicted"/>
<evidence type="ECO:0000313" key="2">
    <source>
        <dbReference type="Proteomes" id="UP000026962"/>
    </source>
</evidence>
<organism evidence="1">
    <name type="scientific">Oryza punctata</name>
    <name type="common">Red rice</name>
    <dbReference type="NCBI Taxonomy" id="4537"/>
    <lineage>
        <taxon>Eukaryota</taxon>
        <taxon>Viridiplantae</taxon>
        <taxon>Streptophyta</taxon>
        <taxon>Embryophyta</taxon>
        <taxon>Tracheophyta</taxon>
        <taxon>Spermatophyta</taxon>
        <taxon>Magnoliopsida</taxon>
        <taxon>Liliopsida</taxon>
        <taxon>Poales</taxon>
        <taxon>Poaceae</taxon>
        <taxon>BOP clade</taxon>
        <taxon>Oryzoideae</taxon>
        <taxon>Oryzeae</taxon>
        <taxon>Oryzinae</taxon>
        <taxon>Oryza</taxon>
    </lineage>
</organism>
<dbReference type="Gramene" id="OPUNC05G14110.1">
    <property type="protein sequence ID" value="OPUNC05G14110.1"/>
    <property type="gene ID" value="OPUNC05G14110"/>
</dbReference>
<name>A0A0E0L2E0_ORYPU</name>
<reference evidence="1" key="1">
    <citation type="submission" date="2015-04" db="UniProtKB">
        <authorList>
            <consortium name="EnsemblPlants"/>
        </authorList>
    </citation>
    <scope>IDENTIFICATION</scope>
</reference>
<dbReference type="SUPFAM" id="SSF52058">
    <property type="entry name" value="L domain-like"/>
    <property type="match status" value="1"/>
</dbReference>